<organism evidence="8 9">
    <name type="scientific">Marseilla massiliensis</name>
    <dbReference type="NCBI Taxonomy" id="1841864"/>
    <lineage>
        <taxon>Bacteria</taxon>
        <taxon>Pseudomonadati</taxon>
        <taxon>Bacteroidota</taxon>
        <taxon>Bacteroidia</taxon>
        <taxon>Bacteroidales</taxon>
        <taxon>Prevotellaceae</taxon>
        <taxon>Marseilla</taxon>
    </lineage>
</organism>
<dbReference type="GO" id="GO:0003677">
    <property type="term" value="F:DNA binding"/>
    <property type="evidence" value="ECO:0007669"/>
    <property type="project" value="UniProtKB-UniRule"/>
</dbReference>
<keyword evidence="9" id="KW-1185">Reference proteome</keyword>
<protein>
    <submittedName>
        <fullName evidence="8">Phage integrase SAM-like domain-containing protein</fullName>
    </submittedName>
</protein>
<dbReference type="GO" id="GO:0015074">
    <property type="term" value="P:DNA integration"/>
    <property type="evidence" value="ECO:0007669"/>
    <property type="project" value="UniProtKB-KW"/>
</dbReference>
<name>A0A939B4J6_9BACT</name>
<keyword evidence="3 5" id="KW-0238">DNA-binding</keyword>
<dbReference type="InterPro" id="IPR050090">
    <property type="entry name" value="Tyrosine_recombinase_XerCD"/>
</dbReference>
<dbReference type="InterPro" id="IPR013762">
    <property type="entry name" value="Integrase-like_cat_sf"/>
</dbReference>
<dbReference type="InterPro" id="IPR044068">
    <property type="entry name" value="CB"/>
</dbReference>
<feature type="domain" description="Tyr recombinase" evidence="6">
    <location>
        <begin position="213"/>
        <end position="396"/>
    </location>
</feature>
<gene>
    <name evidence="8" type="ORF">H6A34_00235</name>
</gene>
<dbReference type="InterPro" id="IPR010998">
    <property type="entry name" value="Integrase_recombinase_N"/>
</dbReference>
<dbReference type="GO" id="GO:0006310">
    <property type="term" value="P:DNA recombination"/>
    <property type="evidence" value="ECO:0007669"/>
    <property type="project" value="UniProtKB-KW"/>
</dbReference>
<evidence type="ECO:0000256" key="3">
    <source>
        <dbReference type="ARBA" id="ARBA00023125"/>
    </source>
</evidence>
<evidence type="ECO:0000256" key="5">
    <source>
        <dbReference type="PROSITE-ProRule" id="PRU01248"/>
    </source>
</evidence>
<comment type="similarity">
    <text evidence="1">Belongs to the 'phage' integrase family.</text>
</comment>
<dbReference type="Gene3D" id="1.10.150.130">
    <property type="match status" value="1"/>
</dbReference>
<evidence type="ECO:0000256" key="2">
    <source>
        <dbReference type="ARBA" id="ARBA00022908"/>
    </source>
</evidence>
<dbReference type="InterPro" id="IPR002104">
    <property type="entry name" value="Integrase_catalytic"/>
</dbReference>
<dbReference type="InterPro" id="IPR011010">
    <property type="entry name" value="DNA_brk_join_enz"/>
</dbReference>
<evidence type="ECO:0000259" key="7">
    <source>
        <dbReference type="PROSITE" id="PS51900"/>
    </source>
</evidence>
<dbReference type="InterPro" id="IPR025269">
    <property type="entry name" value="SAM-like_dom"/>
</dbReference>
<dbReference type="PANTHER" id="PTHR30349">
    <property type="entry name" value="PHAGE INTEGRASE-RELATED"/>
    <property type="match status" value="1"/>
</dbReference>
<dbReference type="Pfam" id="PF13102">
    <property type="entry name" value="Phage_int_SAM_5"/>
    <property type="match status" value="1"/>
</dbReference>
<dbReference type="RefSeq" id="WP_205102726.1">
    <property type="nucleotide sequence ID" value="NZ_JACJJG010000001.1"/>
</dbReference>
<evidence type="ECO:0000256" key="1">
    <source>
        <dbReference type="ARBA" id="ARBA00008857"/>
    </source>
</evidence>
<accession>A0A939B4J6</accession>
<dbReference type="Pfam" id="PF00589">
    <property type="entry name" value="Phage_integrase"/>
    <property type="match status" value="1"/>
</dbReference>
<keyword evidence="4" id="KW-0233">DNA recombination</keyword>
<reference evidence="8" key="2">
    <citation type="journal article" date="2021" name="Sci. Rep.">
        <title>The distribution of antibiotic resistance genes in chicken gut microbiota commensals.</title>
        <authorList>
            <person name="Juricova H."/>
            <person name="Matiasovicova J."/>
            <person name="Kubasova T."/>
            <person name="Cejkova D."/>
            <person name="Rychlik I."/>
        </authorList>
    </citation>
    <scope>NUCLEOTIDE SEQUENCE</scope>
    <source>
        <strain evidence="8">An824</strain>
    </source>
</reference>
<evidence type="ECO:0000259" key="6">
    <source>
        <dbReference type="PROSITE" id="PS51898"/>
    </source>
</evidence>
<evidence type="ECO:0000313" key="8">
    <source>
        <dbReference type="EMBL" id="MBM6672324.1"/>
    </source>
</evidence>
<proteinExistence type="inferred from homology"/>
<dbReference type="AlphaFoldDB" id="A0A939B4J6"/>
<dbReference type="EMBL" id="JACJJG010000001">
    <property type="protein sequence ID" value="MBM6672324.1"/>
    <property type="molecule type" value="Genomic_DNA"/>
</dbReference>
<feature type="domain" description="Core-binding (CB)" evidence="7">
    <location>
        <begin position="116"/>
        <end position="190"/>
    </location>
</feature>
<sequence length="405" mass="46538">MATFKLKFRPSTAEGKPGTMYFQVTHRRSTRAVYTDYHITPEEWDERTSFIRIIGTPERQAELQLIVSKIRWDCKRIAAFITEREQAMLEYTADDIVSAFRLLPPCQTWFSFIHGMVAKKLRIGRLGTAKTYRDALMSFSRFRNGEDLTIDALDAETMNLYEAWLKGRGVKRNSSSCYLRTLRTLYRKAVETGLTTDKHIFRHVFTGFAKTAKRAIPLGSLRAIRQLQLSEGSAIAFARDLFMLIVYLQGISFVDLAYLKKDDIRNGQLHYSRKKTGQELTVGWESVMQDIVDNYIHLTKGSPYLLPIITKTDGTERQQYERMEHKVNYYLKKIGTMVGLQASLTTYTGRHTWASILRDMGTSLSVISKGLGHESLKTTQIYLSSIDMEGVVKANRKMIGKIFRK</sequence>
<dbReference type="Gene3D" id="1.10.443.10">
    <property type="entry name" value="Intergrase catalytic core"/>
    <property type="match status" value="1"/>
</dbReference>
<keyword evidence="2" id="KW-0229">DNA integration</keyword>
<dbReference type="Proteomes" id="UP000706891">
    <property type="component" value="Unassembled WGS sequence"/>
</dbReference>
<dbReference type="PROSITE" id="PS51900">
    <property type="entry name" value="CB"/>
    <property type="match status" value="1"/>
</dbReference>
<dbReference type="PROSITE" id="PS51898">
    <property type="entry name" value="TYR_RECOMBINASE"/>
    <property type="match status" value="1"/>
</dbReference>
<evidence type="ECO:0000313" key="9">
    <source>
        <dbReference type="Proteomes" id="UP000706891"/>
    </source>
</evidence>
<dbReference type="SUPFAM" id="SSF56349">
    <property type="entry name" value="DNA breaking-rejoining enzymes"/>
    <property type="match status" value="1"/>
</dbReference>
<evidence type="ECO:0000256" key="4">
    <source>
        <dbReference type="ARBA" id="ARBA00023172"/>
    </source>
</evidence>
<dbReference type="PANTHER" id="PTHR30349:SF64">
    <property type="entry name" value="PROPHAGE INTEGRASE INTD-RELATED"/>
    <property type="match status" value="1"/>
</dbReference>
<comment type="caution">
    <text evidence="8">The sequence shown here is derived from an EMBL/GenBank/DDBJ whole genome shotgun (WGS) entry which is preliminary data.</text>
</comment>
<reference evidence="8" key="1">
    <citation type="submission" date="2020-08" db="EMBL/GenBank/DDBJ databases">
        <authorList>
            <person name="Cejkova D."/>
            <person name="Kubasova T."/>
            <person name="Jahodarova E."/>
            <person name="Rychlik I."/>
        </authorList>
    </citation>
    <scope>NUCLEOTIDE SEQUENCE</scope>
    <source>
        <strain evidence="8">An824</strain>
    </source>
</reference>